<dbReference type="InterPro" id="IPR043171">
    <property type="entry name" value="Ap4A_phos1/2-like"/>
</dbReference>
<proteinExistence type="predicted"/>
<dbReference type="Pfam" id="PF19327">
    <property type="entry name" value="Ap4A_phos_N"/>
    <property type="match status" value="1"/>
</dbReference>
<dbReference type="EMBL" id="MU001781">
    <property type="protein sequence ID" value="KAF2798564.1"/>
    <property type="molecule type" value="Genomic_DNA"/>
</dbReference>
<dbReference type="GO" id="GO:0005524">
    <property type="term" value="F:ATP binding"/>
    <property type="evidence" value="ECO:0007669"/>
    <property type="project" value="InterPro"/>
</dbReference>
<reference evidence="3" key="1">
    <citation type="journal article" date="2020" name="Stud. Mycol.">
        <title>101 Dothideomycetes genomes: a test case for predicting lifestyles and emergence of pathogens.</title>
        <authorList>
            <person name="Haridas S."/>
            <person name="Albert R."/>
            <person name="Binder M."/>
            <person name="Bloem J."/>
            <person name="Labutti K."/>
            <person name="Salamov A."/>
            <person name="Andreopoulos B."/>
            <person name="Baker S."/>
            <person name="Barry K."/>
            <person name="Bills G."/>
            <person name="Bluhm B."/>
            <person name="Cannon C."/>
            <person name="Castanera R."/>
            <person name="Culley D."/>
            <person name="Daum C."/>
            <person name="Ezra D."/>
            <person name="Gonzalez J."/>
            <person name="Henrissat B."/>
            <person name="Kuo A."/>
            <person name="Liang C."/>
            <person name="Lipzen A."/>
            <person name="Lutzoni F."/>
            <person name="Magnuson J."/>
            <person name="Mondo S."/>
            <person name="Nolan M."/>
            <person name="Ohm R."/>
            <person name="Pangilinan J."/>
            <person name="Park H.-J."/>
            <person name="Ramirez L."/>
            <person name="Alfaro M."/>
            <person name="Sun H."/>
            <person name="Tritt A."/>
            <person name="Yoshinaga Y."/>
            <person name="Zwiers L.-H."/>
            <person name="Turgeon B."/>
            <person name="Goodwin S."/>
            <person name="Spatafora J."/>
            <person name="Crous P."/>
            <person name="Grigoriev I."/>
        </authorList>
    </citation>
    <scope>NUCLEOTIDE SEQUENCE</scope>
    <source>
        <strain evidence="3">CBS 109.77</strain>
    </source>
</reference>
<keyword evidence="4" id="KW-1185">Reference proteome</keyword>
<dbReference type="Proteomes" id="UP000799757">
    <property type="component" value="Unassembled WGS sequence"/>
</dbReference>
<accession>A0A6A6XQQ0</accession>
<dbReference type="PANTHER" id="PTHR38420">
    <property type="entry name" value="AP-4-A PHOSPHORYLASE II"/>
    <property type="match status" value="1"/>
</dbReference>
<feature type="domain" description="Ap4A phosphorylase 1/2 N-terminal" evidence="2">
    <location>
        <begin position="36"/>
        <end position="158"/>
    </location>
</feature>
<dbReference type="GO" id="GO:0009117">
    <property type="term" value="P:nucleotide metabolic process"/>
    <property type="evidence" value="ECO:0007669"/>
    <property type="project" value="InterPro"/>
</dbReference>
<dbReference type="PANTHER" id="PTHR38420:SF1">
    <property type="entry name" value="PUTATIVE (AFU_ORTHOLOGUE AFUA_5G14690)-RELATED"/>
    <property type="match status" value="1"/>
</dbReference>
<feature type="domain" description="ATP adenylyltransferase C-terminal" evidence="1">
    <location>
        <begin position="178"/>
        <end position="284"/>
    </location>
</feature>
<dbReference type="InterPro" id="IPR045759">
    <property type="entry name" value="Ap4A_phos1/2_N"/>
</dbReference>
<dbReference type="InterPro" id="IPR019200">
    <property type="entry name" value="ATP_adenylylTrfase_C"/>
</dbReference>
<dbReference type="OrthoDB" id="10267950at2759"/>
<sequence length="292" mass="32537">MDVLSEGEVLATFDKLVSEGSIIYQPYETISEDCEGYPLEFRICPSLAKKPHTVGTKLDSSFDKSQKWGPGSDMFCTDERLKVAKLNNSHDLALNLFCVDRPQFVVLTLDSYRRQHEPLDLDDFKAALEMVTSLSDMYLIFNCSEEAGCSRVHKHMQGLRGPPTAFEAFVGGDRERSAIPFQYFVHHFAQGFGKAEAKELLGVYEDLLRQTRGVLGKTVTDVCPHNVILWRDWIIVVPRRRAAVGSASANAAGMLGSIWVPDRSGVDEWLRLGGRSILKELGVPALENGNAR</sequence>
<protein>
    <submittedName>
        <fullName evidence="3">Uncharacterized protein</fullName>
    </submittedName>
</protein>
<name>A0A6A6XQQ0_9PLEO</name>
<evidence type="ECO:0000259" key="2">
    <source>
        <dbReference type="Pfam" id="PF19327"/>
    </source>
</evidence>
<organism evidence="3 4">
    <name type="scientific">Melanomma pulvis-pyrius CBS 109.77</name>
    <dbReference type="NCBI Taxonomy" id="1314802"/>
    <lineage>
        <taxon>Eukaryota</taxon>
        <taxon>Fungi</taxon>
        <taxon>Dikarya</taxon>
        <taxon>Ascomycota</taxon>
        <taxon>Pezizomycotina</taxon>
        <taxon>Dothideomycetes</taxon>
        <taxon>Pleosporomycetidae</taxon>
        <taxon>Pleosporales</taxon>
        <taxon>Melanommataceae</taxon>
        <taxon>Melanomma</taxon>
    </lineage>
</organism>
<dbReference type="GO" id="GO:0003877">
    <property type="term" value="F:ATP:ADP adenylyltransferase activity"/>
    <property type="evidence" value="ECO:0007669"/>
    <property type="project" value="InterPro"/>
</dbReference>
<dbReference type="Pfam" id="PF09830">
    <property type="entry name" value="ATP_transf"/>
    <property type="match status" value="1"/>
</dbReference>
<dbReference type="InterPro" id="IPR036265">
    <property type="entry name" value="HIT-like_sf"/>
</dbReference>
<evidence type="ECO:0000313" key="3">
    <source>
        <dbReference type="EMBL" id="KAF2798564.1"/>
    </source>
</evidence>
<evidence type="ECO:0000259" key="1">
    <source>
        <dbReference type="Pfam" id="PF09830"/>
    </source>
</evidence>
<gene>
    <name evidence="3" type="ORF">K505DRAFT_267399</name>
</gene>
<evidence type="ECO:0000313" key="4">
    <source>
        <dbReference type="Proteomes" id="UP000799757"/>
    </source>
</evidence>
<dbReference type="SUPFAM" id="SSF54197">
    <property type="entry name" value="HIT-like"/>
    <property type="match status" value="1"/>
</dbReference>
<dbReference type="Gene3D" id="3.30.428.70">
    <property type="match status" value="1"/>
</dbReference>
<dbReference type="AlphaFoldDB" id="A0A6A6XQQ0"/>
<dbReference type="InterPro" id="IPR009163">
    <property type="entry name" value="Ap4A_phos1/2"/>
</dbReference>